<dbReference type="InterPro" id="IPR036259">
    <property type="entry name" value="MFS_trans_sf"/>
</dbReference>
<comment type="similarity">
    <text evidence="2">Belongs to the major facilitator superfamily. Sugar transporter (TC 2.A.1.1) family.</text>
</comment>
<dbReference type="Gene3D" id="1.20.1250.20">
    <property type="entry name" value="MFS general substrate transporter like domains"/>
    <property type="match status" value="1"/>
</dbReference>
<name>A0A1Y2AK75_9TREE</name>
<evidence type="ECO:0000256" key="9">
    <source>
        <dbReference type="SAM" id="Phobius"/>
    </source>
</evidence>
<evidence type="ECO:0000256" key="4">
    <source>
        <dbReference type="ARBA" id="ARBA00022692"/>
    </source>
</evidence>
<dbReference type="InterPro" id="IPR003663">
    <property type="entry name" value="Sugar/inositol_transpt"/>
</dbReference>
<dbReference type="FunFam" id="1.20.1250.20:FF:000134">
    <property type="entry name" value="MFS sugar transporter protein"/>
    <property type="match status" value="1"/>
</dbReference>
<dbReference type="GO" id="GO:0005351">
    <property type="term" value="F:carbohydrate:proton symporter activity"/>
    <property type="evidence" value="ECO:0007669"/>
    <property type="project" value="TreeGrafter"/>
</dbReference>
<dbReference type="Proteomes" id="UP000193986">
    <property type="component" value="Unassembled WGS sequence"/>
</dbReference>
<feature type="transmembrane region" description="Helical" evidence="9">
    <location>
        <begin position="877"/>
        <end position="900"/>
    </location>
</feature>
<feature type="transmembrane region" description="Helical" evidence="9">
    <location>
        <begin position="1012"/>
        <end position="1035"/>
    </location>
</feature>
<evidence type="ECO:0000313" key="12">
    <source>
        <dbReference type="Proteomes" id="UP000193986"/>
    </source>
</evidence>
<evidence type="ECO:0000256" key="6">
    <source>
        <dbReference type="ARBA" id="ARBA00023136"/>
    </source>
</evidence>
<feature type="transmembrane region" description="Helical" evidence="9">
    <location>
        <begin position="628"/>
        <end position="647"/>
    </location>
</feature>
<feature type="transmembrane region" description="Helical" evidence="9">
    <location>
        <begin position="944"/>
        <end position="962"/>
    </location>
</feature>
<dbReference type="OrthoDB" id="6133115at2759"/>
<comment type="catalytic activity">
    <reaction evidence="7">
        <text>myo-inositol(out) + H(+)(out) = myo-inositol(in) + H(+)(in)</text>
        <dbReference type="Rhea" id="RHEA:60364"/>
        <dbReference type="ChEBI" id="CHEBI:15378"/>
        <dbReference type="ChEBI" id="CHEBI:17268"/>
    </reaction>
</comment>
<feature type="region of interest" description="Disordered" evidence="8">
    <location>
        <begin position="1"/>
        <end position="61"/>
    </location>
</feature>
<dbReference type="GO" id="GO:0016020">
    <property type="term" value="C:membrane"/>
    <property type="evidence" value="ECO:0007669"/>
    <property type="project" value="UniProtKB-SubCell"/>
</dbReference>
<feature type="transmembrane region" description="Helical" evidence="9">
    <location>
        <begin position="724"/>
        <end position="741"/>
    </location>
</feature>
<accession>A0A1Y2AK75</accession>
<dbReference type="SUPFAM" id="SSF103473">
    <property type="entry name" value="MFS general substrate transporter"/>
    <property type="match status" value="1"/>
</dbReference>
<gene>
    <name evidence="11" type="ORF">BCR39DRAFT_562157</name>
</gene>
<feature type="transmembrane region" description="Helical" evidence="9">
    <location>
        <begin position="1041"/>
        <end position="1061"/>
    </location>
</feature>
<dbReference type="InParanoid" id="A0A1Y2AK75"/>
<keyword evidence="6 9" id="KW-0472">Membrane</keyword>
<evidence type="ECO:0000256" key="8">
    <source>
        <dbReference type="SAM" id="MobiDB-lite"/>
    </source>
</evidence>
<protein>
    <submittedName>
        <fullName evidence="11">And other transporter-domain-containing protein</fullName>
    </submittedName>
</protein>
<feature type="transmembrane region" description="Helical" evidence="9">
    <location>
        <begin position="982"/>
        <end position="1000"/>
    </location>
</feature>
<reference evidence="11 12" key="1">
    <citation type="submission" date="2016-07" db="EMBL/GenBank/DDBJ databases">
        <title>Pervasive Adenine N6-methylation of Active Genes in Fungi.</title>
        <authorList>
            <consortium name="DOE Joint Genome Institute"/>
            <person name="Mondo S.J."/>
            <person name="Dannebaum R.O."/>
            <person name="Kuo R.C."/>
            <person name="Labutti K."/>
            <person name="Haridas S."/>
            <person name="Kuo A."/>
            <person name="Salamov A."/>
            <person name="Ahrendt S.R."/>
            <person name="Lipzen A."/>
            <person name="Sullivan W."/>
            <person name="Andreopoulos W.B."/>
            <person name="Clum A."/>
            <person name="Lindquist E."/>
            <person name="Daum C."/>
            <person name="Ramamoorthy G.K."/>
            <person name="Gryganskyi A."/>
            <person name="Culley D."/>
            <person name="Magnuson J.K."/>
            <person name="James T.Y."/>
            <person name="O'Malley M.A."/>
            <person name="Stajich J.E."/>
            <person name="Spatafora J.W."/>
            <person name="Visel A."/>
            <person name="Grigoriev I.V."/>
        </authorList>
    </citation>
    <scope>NUCLEOTIDE SEQUENCE [LARGE SCALE GENOMIC DNA]</scope>
    <source>
        <strain evidence="11 12">68-887.2</strain>
    </source>
</reference>
<evidence type="ECO:0000256" key="2">
    <source>
        <dbReference type="ARBA" id="ARBA00010992"/>
    </source>
</evidence>
<dbReference type="InterPro" id="IPR050360">
    <property type="entry name" value="MFS_Sugar_Transporters"/>
</dbReference>
<feature type="transmembrane region" description="Helical" evidence="9">
    <location>
        <begin position="915"/>
        <end position="935"/>
    </location>
</feature>
<dbReference type="Pfam" id="PF11951">
    <property type="entry name" value="Fungal_trans_2"/>
    <property type="match status" value="1"/>
</dbReference>
<comment type="subcellular location">
    <subcellularLocation>
        <location evidence="1">Membrane</location>
        <topology evidence="1">Multi-pass membrane protein</topology>
    </subcellularLocation>
</comment>
<evidence type="ECO:0000259" key="10">
    <source>
        <dbReference type="PROSITE" id="PS50850"/>
    </source>
</evidence>
<dbReference type="AlphaFoldDB" id="A0A1Y2AK75"/>
<organism evidence="11 12">
    <name type="scientific">Naematelia encephala</name>
    <dbReference type="NCBI Taxonomy" id="71784"/>
    <lineage>
        <taxon>Eukaryota</taxon>
        <taxon>Fungi</taxon>
        <taxon>Dikarya</taxon>
        <taxon>Basidiomycota</taxon>
        <taxon>Agaricomycotina</taxon>
        <taxon>Tremellomycetes</taxon>
        <taxon>Tremellales</taxon>
        <taxon>Naemateliaceae</taxon>
        <taxon>Naematelia</taxon>
    </lineage>
</organism>
<evidence type="ECO:0000256" key="1">
    <source>
        <dbReference type="ARBA" id="ARBA00004141"/>
    </source>
</evidence>
<dbReference type="PANTHER" id="PTHR48022:SF64">
    <property type="entry name" value="MAJOR FACILITATOR SUPERFAMILY (MFS) PROFILE DOMAIN-CONTAINING PROTEIN"/>
    <property type="match status" value="1"/>
</dbReference>
<feature type="domain" description="Major facilitator superfamily (MFS) profile" evidence="10">
    <location>
        <begin position="630"/>
        <end position="1065"/>
    </location>
</feature>
<dbReference type="NCBIfam" id="TIGR00879">
    <property type="entry name" value="SP"/>
    <property type="match status" value="1"/>
</dbReference>
<evidence type="ECO:0000256" key="3">
    <source>
        <dbReference type="ARBA" id="ARBA00022448"/>
    </source>
</evidence>
<dbReference type="Pfam" id="PF00083">
    <property type="entry name" value="Sugar_tr"/>
    <property type="match status" value="1"/>
</dbReference>
<sequence length="1148" mass="125345">MASPTHPTIDDKQSSSSVGAPGALVSRETVRSESSKNAAAPLCAAEPGTEPAVIPNSDEPDTQLPVDEAWIFDLLNSPNVQSEESRIPQMASASEQLDISWTTGLSAASAAGVVLPPVIPTFGQSSGSAAATTRTGQTLDELTDETSGWSEWQDMGELEGAFQESACYGSTMMTGNIHVAPLVPTMNCDTVPVPQKLPYEPGQIPNRVINVLVKMTASSDRSNQGCTVATPPRAMAALRSVATSTSELLKYFYEVVTRTITAIDDDDNPCRTCWLPADATVPNSSLSGDVATLALLNAVQCVSAVHYLNMLRSLKMPADNCDLHPQYRNHRSKAMQLSRAAATQPQEGQDPQARKRSIFSSTGTLLALVLGSVLDGDAKTVPLMLSTADSQLQLLDTAYASSSARFFFAVHSIYTFVNGMVRDQMIDCNKLWWSRMSGAHGDPSSEKCADTVKVIMGASPMMLEVLAGVHNHIVRLRALTTELAQTNVVAAPLHWEMAEIEAELDTIDKQQQDGDHPVWCQRWVDGEQERVRLGHEMYRIAIRVYILRCAFVLPQEDARIQVCVQQFIHCIKQVWLGSEVGATWPLILVGCEAREESDRTELLRFAAQCNWNGSAPSAIAKSGGWGRLRVYTCFWMSIIGMGFDLSLTGSIQASSQWQTYFGTPKGSLLGILTAITTLGMVVGAFPAPYLNNHYGRKSGPVVGSIIIIVAAILQTAAKNVGMYIAGRFLTGLGILFAHNASPAMLTEFAPKTERSVALNTYIPFYVLGSIVMSWTCYGTVELPSSWSWRGPCLLQIAPPLMQLALLPFVPESPRWLILHGKPEAAKAILIKYHGGGIETPDVTETFDEIVFNTEKQKATPRTSWLDLIRGKSGRIRVAILVFTGISSQMSGNAVVGYYFVSILESIGYTSGKTQTLFSGIVSIWTLIWEIFLAIVSQRLGRRPLFLFGVITMLVTFTILSAANYSYTLSVSPALGKLVLATYVLYYMGYGAAWSTLFLYPSELFPTQMRSKALGIQAMCDYGSLFISLFASPIAIDNIGVRYYFLYVGLLVIEVVFVYFIFIETNGSTVEQICDYWDGQMGTPKWFAGPRSKNMMAENARLSVERMGQQQDAGQQLEAGAAEKCDGAEDAIVTVAALQDERQRIQPRE</sequence>
<dbReference type="PANTHER" id="PTHR48022">
    <property type="entry name" value="PLASTIDIC GLUCOSE TRANSPORTER 4"/>
    <property type="match status" value="1"/>
</dbReference>
<evidence type="ECO:0000256" key="7">
    <source>
        <dbReference type="ARBA" id="ARBA00049119"/>
    </source>
</evidence>
<dbReference type="PROSITE" id="PS50850">
    <property type="entry name" value="MFS"/>
    <property type="match status" value="1"/>
</dbReference>
<keyword evidence="4 9" id="KW-0812">Transmembrane</keyword>
<feature type="transmembrane region" description="Helical" evidence="9">
    <location>
        <begin position="761"/>
        <end position="780"/>
    </location>
</feature>
<dbReference type="InterPro" id="IPR005828">
    <property type="entry name" value="MFS_sugar_transport-like"/>
</dbReference>
<dbReference type="InterPro" id="IPR021858">
    <property type="entry name" value="Fun_TF"/>
</dbReference>
<proteinExistence type="inferred from homology"/>
<keyword evidence="3" id="KW-0813">Transport</keyword>
<dbReference type="STRING" id="71784.A0A1Y2AK75"/>
<dbReference type="EMBL" id="MCFC01000086">
    <property type="protein sequence ID" value="ORY22892.1"/>
    <property type="molecule type" value="Genomic_DNA"/>
</dbReference>
<dbReference type="InterPro" id="IPR020846">
    <property type="entry name" value="MFS_dom"/>
</dbReference>
<keyword evidence="5 9" id="KW-1133">Transmembrane helix</keyword>
<feature type="region of interest" description="Disordered" evidence="8">
    <location>
        <begin position="334"/>
        <end position="355"/>
    </location>
</feature>
<keyword evidence="12" id="KW-1185">Reference proteome</keyword>
<evidence type="ECO:0000256" key="5">
    <source>
        <dbReference type="ARBA" id="ARBA00022989"/>
    </source>
</evidence>
<feature type="transmembrane region" description="Helical" evidence="9">
    <location>
        <begin position="668"/>
        <end position="687"/>
    </location>
</feature>
<evidence type="ECO:0000313" key="11">
    <source>
        <dbReference type="EMBL" id="ORY22892.1"/>
    </source>
</evidence>
<comment type="caution">
    <text evidence="11">The sequence shown here is derived from an EMBL/GenBank/DDBJ whole genome shotgun (WGS) entry which is preliminary data.</text>
</comment>
<feature type="transmembrane region" description="Helical" evidence="9">
    <location>
        <begin position="699"/>
        <end position="717"/>
    </location>
</feature>